<dbReference type="InterPro" id="IPR058548">
    <property type="entry name" value="MlaB-like_STAS"/>
</dbReference>
<reference evidence="2 3" key="1">
    <citation type="journal article" date="2013" name="Genome Announc.">
        <title>Genome Sequence of Thalassolituus oleivorans MIL-1 (DSM 14913T).</title>
        <authorList>
            <person name="Golyshin P.N."/>
            <person name="Werner J."/>
            <person name="Chernikova T.N."/>
            <person name="Tran H."/>
            <person name="Ferrer M."/>
            <person name="Yakimov M.M."/>
            <person name="Teeling H."/>
            <person name="Golyshina O.V."/>
        </authorList>
    </citation>
    <scope>NUCLEOTIDE SEQUENCE [LARGE SCALE GENOMIC DNA]</scope>
    <source>
        <strain evidence="2 3">MIL-1</strain>
    </source>
</reference>
<name>M5DVQ1_9GAMM</name>
<dbReference type="InterPro" id="IPR036513">
    <property type="entry name" value="STAS_dom_sf"/>
</dbReference>
<dbReference type="EMBL" id="HF680312">
    <property type="protein sequence ID" value="CCU73487.1"/>
    <property type="molecule type" value="Genomic_DNA"/>
</dbReference>
<dbReference type="GeneID" id="79177825"/>
<dbReference type="Pfam" id="PF13466">
    <property type="entry name" value="STAS_2"/>
    <property type="match status" value="1"/>
</dbReference>
<dbReference type="AlphaFoldDB" id="M5DVQ1"/>
<dbReference type="CDD" id="cd07043">
    <property type="entry name" value="STAS_anti-anti-sigma_factors"/>
    <property type="match status" value="1"/>
</dbReference>
<dbReference type="Gene3D" id="3.30.750.24">
    <property type="entry name" value="STAS domain"/>
    <property type="match status" value="1"/>
</dbReference>
<dbReference type="eggNOG" id="COG3113">
    <property type="taxonomic scope" value="Bacteria"/>
</dbReference>
<dbReference type="PROSITE" id="PS50801">
    <property type="entry name" value="STAS"/>
    <property type="match status" value="1"/>
</dbReference>
<dbReference type="HOGENOM" id="CLU_115403_13_2_6"/>
<keyword evidence="3" id="KW-1185">Reference proteome</keyword>
<dbReference type="Proteomes" id="UP000011866">
    <property type="component" value="Chromosome"/>
</dbReference>
<organism evidence="2 3">
    <name type="scientific">Thalassolituus oleivorans MIL-1</name>
    <dbReference type="NCBI Taxonomy" id="1298593"/>
    <lineage>
        <taxon>Bacteria</taxon>
        <taxon>Pseudomonadati</taxon>
        <taxon>Pseudomonadota</taxon>
        <taxon>Gammaproteobacteria</taxon>
        <taxon>Oceanospirillales</taxon>
        <taxon>Oceanospirillaceae</taxon>
        <taxon>Thalassolituus</taxon>
    </lineage>
</organism>
<dbReference type="InterPro" id="IPR002645">
    <property type="entry name" value="STAS_dom"/>
</dbReference>
<gene>
    <name evidence="2" type="ORF">TOL_3091</name>
</gene>
<dbReference type="STRING" id="187493.CN03_02740"/>
<evidence type="ECO:0000313" key="3">
    <source>
        <dbReference type="Proteomes" id="UP000011866"/>
    </source>
</evidence>
<dbReference type="KEGG" id="tol:TOL_3091"/>
<sequence length="102" mass="10904">MAVAKLQSESNQHAYLNGDLNSSTVTALARQGAELIRNSGGKWSVDMSAVEQASSAGVALLLEWMRVADASGVTLSIEHLPDHMRPILTVSDLDEVFEPLLA</sequence>
<evidence type="ECO:0000259" key="1">
    <source>
        <dbReference type="PROSITE" id="PS50801"/>
    </source>
</evidence>
<dbReference type="SUPFAM" id="SSF52091">
    <property type="entry name" value="SpoIIaa-like"/>
    <property type="match status" value="1"/>
</dbReference>
<feature type="domain" description="STAS" evidence="1">
    <location>
        <begin position="16"/>
        <end position="102"/>
    </location>
</feature>
<protein>
    <recommendedName>
        <fullName evidence="1">STAS domain-containing protein</fullName>
    </recommendedName>
</protein>
<evidence type="ECO:0000313" key="2">
    <source>
        <dbReference type="EMBL" id="CCU73487.1"/>
    </source>
</evidence>
<dbReference type="RefSeq" id="WP_015488197.1">
    <property type="nucleotide sequence ID" value="NC_020888.1"/>
</dbReference>
<accession>M5DVQ1</accession>
<proteinExistence type="predicted"/>